<evidence type="ECO:0000256" key="1">
    <source>
        <dbReference type="ARBA" id="ARBA00023016"/>
    </source>
</evidence>
<comment type="caution">
    <text evidence="6">The sequence shown here is derived from an EMBL/GenBank/DDBJ whole genome shotgun (WGS) entry which is preliminary data.</text>
</comment>
<feature type="region of interest" description="Disordered" evidence="4">
    <location>
        <begin position="34"/>
        <end position="78"/>
    </location>
</feature>
<dbReference type="PANTHER" id="PTHR48094:SF11">
    <property type="entry name" value="GLUTATHIONE-INDEPENDENT GLYOXALASE HSP31-RELATED"/>
    <property type="match status" value="1"/>
</dbReference>
<dbReference type="EMBL" id="JBHUDC010000002">
    <property type="protein sequence ID" value="MFD1512201.1"/>
    <property type="molecule type" value="Genomic_DNA"/>
</dbReference>
<dbReference type="InterPro" id="IPR002818">
    <property type="entry name" value="DJ-1/PfpI"/>
</dbReference>
<dbReference type="Proteomes" id="UP001597187">
    <property type="component" value="Unassembled WGS sequence"/>
</dbReference>
<dbReference type="InterPro" id="IPR050325">
    <property type="entry name" value="Prot/Nucl_acid_deglycase"/>
</dbReference>
<comment type="similarity">
    <text evidence="3">Belongs to the peptidase C56 family. HSP31-like subfamily.</text>
</comment>
<dbReference type="GO" id="GO:0016829">
    <property type="term" value="F:lyase activity"/>
    <property type="evidence" value="ECO:0007669"/>
    <property type="project" value="UniProtKB-KW"/>
</dbReference>
<gene>
    <name evidence="6" type="ORF">ACFSBT_02765</name>
</gene>
<dbReference type="AlphaFoldDB" id="A0ABD6AR81"/>
<evidence type="ECO:0000256" key="3">
    <source>
        <dbReference type="ARBA" id="ARBA00038493"/>
    </source>
</evidence>
<dbReference type="Pfam" id="PF01965">
    <property type="entry name" value="DJ-1_PfpI"/>
    <property type="match status" value="1"/>
</dbReference>
<evidence type="ECO:0000313" key="6">
    <source>
        <dbReference type="EMBL" id="MFD1512201.1"/>
    </source>
</evidence>
<dbReference type="InterPro" id="IPR029062">
    <property type="entry name" value="Class_I_gatase-like"/>
</dbReference>
<protein>
    <submittedName>
        <fullName evidence="6">Type 1 glutamine amidotransferase domain-containing protein</fullName>
    </submittedName>
</protein>
<dbReference type="PANTHER" id="PTHR48094">
    <property type="entry name" value="PROTEIN/NUCLEIC ACID DEGLYCASE DJ-1-RELATED"/>
    <property type="match status" value="1"/>
</dbReference>
<proteinExistence type="inferred from homology"/>
<organism evidence="6 7">
    <name type="scientific">Halomarina rubra</name>
    <dbReference type="NCBI Taxonomy" id="2071873"/>
    <lineage>
        <taxon>Archaea</taxon>
        <taxon>Methanobacteriati</taxon>
        <taxon>Methanobacteriota</taxon>
        <taxon>Stenosarchaea group</taxon>
        <taxon>Halobacteria</taxon>
        <taxon>Halobacteriales</taxon>
        <taxon>Natronomonadaceae</taxon>
        <taxon>Halomarina</taxon>
    </lineage>
</organism>
<dbReference type="CDD" id="cd03141">
    <property type="entry name" value="GATase1_Hsp31_like"/>
    <property type="match status" value="1"/>
</dbReference>
<reference evidence="6 7" key="1">
    <citation type="journal article" date="2019" name="Int. J. Syst. Evol. Microbiol.">
        <title>The Global Catalogue of Microorganisms (GCM) 10K type strain sequencing project: providing services to taxonomists for standard genome sequencing and annotation.</title>
        <authorList>
            <consortium name="The Broad Institute Genomics Platform"/>
            <consortium name="The Broad Institute Genome Sequencing Center for Infectious Disease"/>
            <person name="Wu L."/>
            <person name="Ma J."/>
        </authorList>
    </citation>
    <scope>NUCLEOTIDE SEQUENCE [LARGE SCALE GENOMIC DNA]</scope>
    <source>
        <strain evidence="6 7">CGMCC 1.12563</strain>
    </source>
</reference>
<evidence type="ECO:0000259" key="5">
    <source>
        <dbReference type="Pfam" id="PF01965"/>
    </source>
</evidence>
<accession>A0ABD6AR81</accession>
<keyword evidence="7" id="KW-1185">Reference proteome</keyword>
<keyword evidence="6" id="KW-0315">Glutamine amidotransferase</keyword>
<dbReference type="RefSeq" id="WP_250872188.1">
    <property type="nucleotide sequence ID" value="NZ_JALXFV010000002.1"/>
</dbReference>
<evidence type="ECO:0000313" key="7">
    <source>
        <dbReference type="Proteomes" id="UP001597187"/>
    </source>
</evidence>
<keyword evidence="2" id="KW-0456">Lyase</keyword>
<sequence>MTNALFVVSEEGYWAEECIEPLTTLTDAGVEVTVATPSGSPPVVDERSLDPDSTGSEEESERLREVHENDERLNDPDPLATVSADDYDAVLFPGGHGTEWDVNQDVHARQLLADAVAGDEGKALVVCHAVGILAFTWSEDGDRLVEGRDVTGFPNEWEADIVDENDVMPDGRKLPYWVEDEVKAAGGNWDAELDRDESVTVDGDLVTARGPGSSTAAAETLLEELGIEVPART</sequence>
<feature type="domain" description="DJ-1/PfpI" evidence="5">
    <location>
        <begin position="5"/>
        <end position="223"/>
    </location>
</feature>
<name>A0ABD6AR81_9EURY</name>
<keyword evidence="1" id="KW-0346">Stress response</keyword>
<evidence type="ECO:0000256" key="4">
    <source>
        <dbReference type="SAM" id="MobiDB-lite"/>
    </source>
</evidence>
<evidence type="ECO:0000256" key="2">
    <source>
        <dbReference type="ARBA" id="ARBA00023239"/>
    </source>
</evidence>
<feature type="compositionally biased region" description="Basic and acidic residues" evidence="4">
    <location>
        <begin position="61"/>
        <end position="75"/>
    </location>
</feature>
<dbReference type="SUPFAM" id="SSF52317">
    <property type="entry name" value="Class I glutamine amidotransferase-like"/>
    <property type="match status" value="1"/>
</dbReference>
<dbReference type="Gene3D" id="3.40.50.880">
    <property type="match status" value="1"/>
</dbReference>